<reference evidence="3" key="1">
    <citation type="journal article" date="2012" name="PLoS Genet.">
        <title>The genomes of the fungal plant pathogens Cladosporium fulvum and Dothistroma septosporum reveal adaptation to different hosts and lifestyles but also signatures of common ancestry.</title>
        <authorList>
            <person name="de Wit P.J.G.M."/>
            <person name="van der Burgt A."/>
            <person name="Oekmen B."/>
            <person name="Stergiopoulos I."/>
            <person name="Abd-Elsalam K.A."/>
            <person name="Aerts A.L."/>
            <person name="Bahkali A.H."/>
            <person name="Beenen H.G."/>
            <person name="Chettri P."/>
            <person name="Cox M.P."/>
            <person name="Datema E."/>
            <person name="de Vries R.P."/>
            <person name="Dhillon B."/>
            <person name="Ganley A.R."/>
            <person name="Griffiths S.A."/>
            <person name="Guo Y."/>
            <person name="Hamelin R.C."/>
            <person name="Henrissat B."/>
            <person name="Kabir M.S."/>
            <person name="Jashni M.K."/>
            <person name="Kema G."/>
            <person name="Klaubauf S."/>
            <person name="Lapidus A."/>
            <person name="Levasseur A."/>
            <person name="Lindquist E."/>
            <person name="Mehrabi R."/>
            <person name="Ohm R.A."/>
            <person name="Owen T.J."/>
            <person name="Salamov A."/>
            <person name="Schwelm A."/>
            <person name="Schijlen E."/>
            <person name="Sun H."/>
            <person name="van den Burg H.A."/>
            <person name="van Ham R.C.H.J."/>
            <person name="Zhang S."/>
            <person name="Goodwin S.B."/>
            <person name="Grigoriev I.V."/>
            <person name="Collemare J."/>
            <person name="Bradshaw R.E."/>
        </authorList>
    </citation>
    <scope>NUCLEOTIDE SEQUENCE [LARGE SCALE GENOMIC DNA]</scope>
    <source>
        <strain evidence="3">NZE10 / CBS 128990</strain>
    </source>
</reference>
<dbReference type="HOGENOM" id="CLU_2386128_0_0_1"/>
<reference evidence="2 3" key="2">
    <citation type="journal article" date="2012" name="PLoS Pathog.">
        <title>Diverse lifestyles and strategies of plant pathogenesis encoded in the genomes of eighteen Dothideomycetes fungi.</title>
        <authorList>
            <person name="Ohm R.A."/>
            <person name="Feau N."/>
            <person name="Henrissat B."/>
            <person name="Schoch C.L."/>
            <person name="Horwitz B.A."/>
            <person name="Barry K.W."/>
            <person name="Condon B.J."/>
            <person name="Copeland A.C."/>
            <person name="Dhillon B."/>
            <person name="Glaser F."/>
            <person name="Hesse C.N."/>
            <person name="Kosti I."/>
            <person name="LaButti K."/>
            <person name="Lindquist E.A."/>
            <person name="Lucas S."/>
            <person name="Salamov A.A."/>
            <person name="Bradshaw R.E."/>
            <person name="Ciuffetti L."/>
            <person name="Hamelin R.C."/>
            <person name="Kema G.H.J."/>
            <person name="Lawrence C."/>
            <person name="Scott J.A."/>
            <person name="Spatafora J.W."/>
            <person name="Turgeon B.G."/>
            <person name="de Wit P.J.G.M."/>
            <person name="Zhong S."/>
            <person name="Goodwin S.B."/>
            <person name="Grigoriev I.V."/>
        </authorList>
    </citation>
    <scope>NUCLEOTIDE SEQUENCE [LARGE SCALE GENOMIC DNA]</scope>
    <source>
        <strain evidence="3">NZE10 / CBS 128990</strain>
    </source>
</reference>
<evidence type="ECO:0008006" key="4">
    <source>
        <dbReference type="Google" id="ProtNLM"/>
    </source>
</evidence>
<evidence type="ECO:0000313" key="2">
    <source>
        <dbReference type="EMBL" id="EME41762.1"/>
    </source>
</evidence>
<evidence type="ECO:0000256" key="1">
    <source>
        <dbReference type="SAM" id="SignalP"/>
    </source>
</evidence>
<evidence type="ECO:0000313" key="3">
    <source>
        <dbReference type="Proteomes" id="UP000016933"/>
    </source>
</evidence>
<keyword evidence="3" id="KW-1185">Reference proteome</keyword>
<sequence length="94" mass="9585">MRLNSAALALVAAAAISPRGVGGLVIAAKTFTEMATIPLGGACHTPLISQGCPKLSIEADFATNLRPSEGMVIAPSIGTSWTTTITTEVFLSVQ</sequence>
<proteinExistence type="predicted"/>
<keyword evidence="1" id="KW-0732">Signal</keyword>
<dbReference type="AlphaFoldDB" id="N1PHC9"/>
<gene>
    <name evidence="2" type="ORF">DOTSEDRAFT_73979</name>
</gene>
<dbReference type="EMBL" id="KB446542">
    <property type="protein sequence ID" value="EME41762.1"/>
    <property type="molecule type" value="Genomic_DNA"/>
</dbReference>
<feature type="signal peptide" evidence="1">
    <location>
        <begin position="1"/>
        <end position="23"/>
    </location>
</feature>
<accession>N1PHC9</accession>
<protein>
    <recommendedName>
        <fullName evidence="4">Secreted protein</fullName>
    </recommendedName>
</protein>
<feature type="chain" id="PRO_5004109841" description="Secreted protein" evidence="1">
    <location>
        <begin position="24"/>
        <end position="94"/>
    </location>
</feature>
<name>N1PHC9_DOTSN</name>
<organism evidence="2 3">
    <name type="scientific">Dothistroma septosporum (strain NZE10 / CBS 128990)</name>
    <name type="common">Red band needle blight fungus</name>
    <name type="synonym">Mycosphaerella pini</name>
    <dbReference type="NCBI Taxonomy" id="675120"/>
    <lineage>
        <taxon>Eukaryota</taxon>
        <taxon>Fungi</taxon>
        <taxon>Dikarya</taxon>
        <taxon>Ascomycota</taxon>
        <taxon>Pezizomycotina</taxon>
        <taxon>Dothideomycetes</taxon>
        <taxon>Dothideomycetidae</taxon>
        <taxon>Mycosphaerellales</taxon>
        <taxon>Mycosphaerellaceae</taxon>
        <taxon>Dothistroma</taxon>
    </lineage>
</organism>
<dbReference type="Proteomes" id="UP000016933">
    <property type="component" value="Unassembled WGS sequence"/>
</dbReference>